<evidence type="ECO:0000313" key="2">
    <source>
        <dbReference type="Proteomes" id="UP000029556"/>
    </source>
</evidence>
<evidence type="ECO:0008006" key="3">
    <source>
        <dbReference type="Google" id="ProtNLM"/>
    </source>
</evidence>
<dbReference type="AlphaFoldDB" id="A0A096BMK7"/>
<dbReference type="OrthoDB" id="1096764at2"/>
<organism evidence="1 2">
    <name type="scientific">Hoylesella buccalis DNF00853</name>
    <dbReference type="NCBI Taxonomy" id="1401074"/>
    <lineage>
        <taxon>Bacteria</taxon>
        <taxon>Pseudomonadati</taxon>
        <taxon>Bacteroidota</taxon>
        <taxon>Bacteroidia</taxon>
        <taxon>Bacteroidales</taxon>
        <taxon>Prevotellaceae</taxon>
        <taxon>Hoylesella</taxon>
    </lineage>
</organism>
<dbReference type="Proteomes" id="UP000029556">
    <property type="component" value="Unassembled WGS sequence"/>
</dbReference>
<accession>A0A096BMK7</accession>
<proteinExistence type="predicted"/>
<dbReference type="InterPro" id="IPR008969">
    <property type="entry name" value="CarboxyPept-like_regulatory"/>
</dbReference>
<reference evidence="1 2" key="1">
    <citation type="submission" date="2014-07" db="EMBL/GenBank/DDBJ databases">
        <authorList>
            <person name="McCorrison J."/>
            <person name="Sanka R."/>
            <person name="Torralba M."/>
            <person name="Gillis M."/>
            <person name="Haft D.H."/>
            <person name="Methe B."/>
            <person name="Sutton G."/>
            <person name="Nelson K.E."/>
        </authorList>
    </citation>
    <scope>NUCLEOTIDE SEQUENCE [LARGE SCALE GENOMIC DNA]</scope>
    <source>
        <strain evidence="1 2">DNF00853</strain>
    </source>
</reference>
<name>A0A096BMK7_9BACT</name>
<evidence type="ECO:0000313" key="1">
    <source>
        <dbReference type="EMBL" id="KGF34384.1"/>
    </source>
</evidence>
<protein>
    <recommendedName>
        <fullName evidence="3">Membrane receptor RagA</fullName>
    </recommendedName>
</protein>
<sequence length="116" mass="12285">MELSKQLKFLEKGLFSIVLLSGLSGMANVTNASTTQISKTDFVQQSQKTVTGIVLDDRGDPVIGASVSLKGEKTGAVTDIDGKFTIRTDGNAVLVVSYIGFEQQTVSVTNKNACVL</sequence>
<gene>
    <name evidence="1" type="ORF">HMPREF2137_08085</name>
</gene>
<dbReference type="SUPFAM" id="SSF49464">
    <property type="entry name" value="Carboxypeptidase regulatory domain-like"/>
    <property type="match status" value="1"/>
</dbReference>
<dbReference type="EMBL" id="JRNN01000070">
    <property type="protein sequence ID" value="KGF34384.1"/>
    <property type="molecule type" value="Genomic_DNA"/>
</dbReference>
<dbReference type="Pfam" id="PF13715">
    <property type="entry name" value="CarbopepD_reg_2"/>
    <property type="match status" value="1"/>
</dbReference>
<dbReference type="FunFam" id="2.60.40.1120:FF:000003">
    <property type="entry name" value="Outer membrane protein Omp121"/>
    <property type="match status" value="1"/>
</dbReference>
<dbReference type="Gene3D" id="2.60.40.1120">
    <property type="entry name" value="Carboxypeptidase-like, regulatory domain"/>
    <property type="match status" value="1"/>
</dbReference>
<dbReference type="RefSeq" id="WP_036873394.1">
    <property type="nucleotide sequence ID" value="NZ_JRNN01000070.1"/>
</dbReference>
<comment type="caution">
    <text evidence="1">The sequence shown here is derived from an EMBL/GenBank/DDBJ whole genome shotgun (WGS) entry which is preliminary data.</text>
</comment>